<dbReference type="Proteomes" id="UP000259610">
    <property type="component" value="Unassembled WGS sequence"/>
</dbReference>
<feature type="domain" description="Nucleotidyltransferase-like" evidence="1">
    <location>
        <begin position="105"/>
        <end position="312"/>
    </location>
</feature>
<dbReference type="Pfam" id="PF20586">
    <property type="entry name" value="DUF6788"/>
    <property type="match status" value="1"/>
</dbReference>
<accession>A0A3B9H2D9</accession>
<protein>
    <recommendedName>
        <fullName evidence="5">Nucleotidyltransferase</fullName>
    </recommendedName>
</protein>
<organism evidence="3 4">
    <name type="scientific">Hyphomonas adhaerens</name>
    <dbReference type="NCBI Taxonomy" id="81029"/>
    <lineage>
        <taxon>Bacteria</taxon>
        <taxon>Pseudomonadati</taxon>
        <taxon>Pseudomonadota</taxon>
        <taxon>Alphaproteobacteria</taxon>
        <taxon>Hyphomonadales</taxon>
        <taxon>Hyphomonadaceae</taxon>
        <taxon>Hyphomonas</taxon>
    </lineage>
</organism>
<dbReference type="EMBL" id="DMAN01000380">
    <property type="protein sequence ID" value="HAE28808.1"/>
    <property type="molecule type" value="Genomic_DNA"/>
</dbReference>
<dbReference type="InterPro" id="IPR046738">
    <property type="entry name" value="DUF6788"/>
</dbReference>
<name>A0A3B9H2D9_9PROT</name>
<dbReference type="PIRSF" id="PIRSF031854">
    <property type="entry name" value="UCP031854"/>
    <property type="match status" value="1"/>
</dbReference>
<dbReference type="RefSeq" id="WP_272991401.1">
    <property type="nucleotide sequence ID" value="NZ_CAJQMV010000037.1"/>
</dbReference>
<evidence type="ECO:0008006" key="5">
    <source>
        <dbReference type="Google" id="ProtNLM"/>
    </source>
</evidence>
<proteinExistence type="predicted"/>
<evidence type="ECO:0000313" key="4">
    <source>
        <dbReference type="Proteomes" id="UP000259610"/>
    </source>
</evidence>
<dbReference type="Pfam" id="PF12281">
    <property type="entry name" value="NTP_transf_8"/>
    <property type="match status" value="1"/>
</dbReference>
<evidence type="ECO:0000313" key="3">
    <source>
        <dbReference type="EMBL" id="HAE28808.1"/>
    </source>
</evidence>
<gene>
    <name evidence="3" type="ORF">DCG58_16740</name>
</gene>
<reference evidence="3 4" key="1">
    <citation type="journal article" date="2018" name="Nat. Biotechnol.">
        <title>A standardized bacterial taxonomy based on genome phylogeny substantially revises the tree of life.</title>
        <authorList>
            <person name="Parks D.H."/>
            <person name="Chuvochina M."/>
            <person name="Waite D.W."/>
            <person name="Rinke C."/>
            <person name="Skarshewski A."/>
            <person name="Chaumeil P.A."/>
            <person name="Hugenholtz P."/>
        </authorList>
    </citation>
    <scope>NUCLEOTIDE SEQUENCE [LARGE SCALE GENOMIC DNA]</scope>
    <source>
        <strain evidence="3">UBA8733</strain>
    </source>
</reference>
<dbReference type="AlphaFoldDB" id="A0A3B9H2D9"/>
<sequence length="340" mass="37778">MARSFPLSVHTTYQDLLQAHLVQAVADIPGQPFLRDMGEKGKYWYARQRIGDRTLQKYIGPDTPEVRQRIDKAKAVRDERQAFERRCASLVAQLRAAGVPTLDRNSGKVLNAMAKAGVFRLGGTLVGTHAFRLYSAELGVRFDDALAVTGDVDIAAFENLKLVIEDEVDPALPETFRDLNLQPAAGLDRKNRPTKWIMGGDGGTEVEFLVPRMREESGILKLEPLGVYAQALPFLNFLIAEPIAAVALYRSGVLVQIPRPERYAVHKLIVAARRHASSALKAKKDLAQAEILFGVLGEDRPLELLEAFRLAMETGPKWREAIETALKRSTKLTAIVERMN</sequence>
<evidence type="ECO:0000259" key="2">
    <source>
        <dbReference type="Pfam" id="PF20586"/>
    </source>
</evidence>
<feature type="domain" description="DUF6788" evidence="2">
    <location>
        <begin position="28"/>
        <end position="68"/>
    </location>
</feature>
<evidence type="ECO:0000259" key="1">
    <source>
        <dbReference type="Pfam" id="PF12281"/>
    </source>
</evidence>
<dbReference type="InterPro" id="IPR058575">
    <property type="entry name" value="NTP_transf_8_dom"/>
</dbReference>
<dbReference type="InterPro" id="IPR022550">
    <property type="entry name" value="NTP_transf_8"/>
</dbReference>
<comment type="caution">
    <text evidence="3">The sequence shown here is derived from an EMBL/GenBank/DDBJ whole genome shotgun (WGS) entry which is preliminary data.</text>
</comment>